<evidence type="ECO:0000313" key="2">
    <source>
        <dbReference type="EMBL" id="CAK0871012.1"/>
    </source>
</evidence>
<accession>A0ABN9VD28</accession>
<proteinExistence type="predicted"/>
<organism evidence="2 3">
    <name type="scientific">Prorocentrum cordatum</name>
    <dbReference type="NCBI Taxonomy" id="2364126"/>
    <lineage>
        <taxon>Eukaryota</taxon>
        <taxon>Sar</taxon>
        <taxon>Alveolata</taxon>
        <taxon>Dinophyceae</taxon>
        <taxon>Prorocentrales</taxon>
        <taxon>Prorocentraceae</taxon>
        <taxon>Prorocentrum</taxon>
    </lineage>
</organism>
<evidence type="ECO:0000313" key="3">
    <source>
        <dbReference type="Proteomes" id="UP001189429"/>
    </source>
</evidence>
<evidence type="ECO:0000256" key="1">
    <source>
        <dbReference type="SAM" id="MobiDB-lite"/>
    </source>
</evidence>
<evidence type="ECO:0008006" key="4">
    <source>
        <dbReference type="Google" id="ProtNLM"/>
    </source>
</evidence>
<keyword evidence="3" id="KW-1185">Reference proteome</keyword>
<sequence length="129" mass="13425">ACTARLRHPTNPVWSAASPDANIYQHEVETPSLAPLSRAMGWAQVGLAEASGAVALRDEDQQMGQQGLGGTPTSPEVDQGAGRLQAGNGKGWLVEASNRDVDVNATWNFDGSGWFAKRDGPALLKAGGG</sequence>
<feature type="region of interest" description="Disordered" evidence="1">
    <location>
        <begin position="61"/>
        <end position="89"/>
    </location>
</feature>
<feature type="non-terminal residue" evidence="2">
    <location>
        <position position="129"/>
    </location>
</feature>
<dbReference type="EMBL" id="CAUYUJ010017026">
    <property type="protein sequence ID" value="CAK0871012.1"/>
    <property type="molecule type" value="Genomic_DNA"/>
</dbReference>
<feature type="non-terminal residue" evidence="2">
    <location>
        <position position="1"/>
    </location>
</feature>
<comment type="caution">
    <text evidence="2">The sequence shown here is derived from an EMBL/GenBank/DDBJ whole genome shotgun (WGS) entry which is preliminary data.</text>
</comment>
<name>A0ABN9VD28_9DINO</name>
<reference evidence="2" key="1">
    <citation type="submission" date="2023-10" db="EMBL/GenBank/DDBJ databases">
        <authorList>
            <person name="Chen Y."/>
            <person name="Shah S."/>
            <person name="Dougan E. K."/>
            <person name="Thang M."/>
            <person name="Chan C."/>
        </authorList>
    </citation>
    <scope>NUCLEOTIDE SEQUENCE [LARGE SCALE GENOMIC DNA]</scope>
</reference>
<gene>
    <name evidence="2" type="ORF">PCOR1329_LOCUS56971</name>
</gene>
<protein>
    <recommendedName>
        <fullName evidence="4">Phospholipase B-like</fullName>
    </recommendedName>
</protein>
<dbReference type="Proteomes" id="UP001189429">
    <property type="component" value="Unassembled WGS sequence"/>
</dbReference>